<evidence type="ECO:0000313" key="3">
    <source>
        <dbReference type="EMBL" id="NSJ50836.1"/>
    </source>
</evidence>
<dbReference type="Gene3D" id="3.40.50.880">
    <property type="match status" value="1"/>
</dbReference>
<reference evidence="2" key="3">
    <citation type="submission" date="2022-01" db="EMBL/GenBank/DDBJ databases">
        <title>Collection of gut derived symbiotic bacterial strains cultured from healthy donors.</title>
        <authorList>
            <person name="Lin H."/>
            <person name="Kohout C."/>
            <person name="Waligurski E."/>
            <person name="Pamer E.G."/>
        </authorList>
    </citation>
    <scope>NUCLEOTIDE SEQUENCE</scope>
    <source>
        <strain evidence="2">DFI.6.55</strain>
    </source>
</reference>
<dbReference type="RefSeq" id="WP_117560571.1">
    <property type="nucleotide sequence ID" value="NZ_CAXTHN010000059.1"/>
</dbReference>
<protein>
    <submittedName>
        <fullName evidence="3">Cytoplasmic protein</fullName>
    </submittedName>
    <submittedName>
        <fullName evidence="2">Glutamine amidotransferase</fullName>
    </submittedName>
</protein>
<dbReference type="AlphaFoldDB" id="A0AAW5BXF4"/>
<dbReference type="EMBL" id="JAAITT010000031">
    <property type="protein sequence ID" value="NSJ50836.1"/>
    <property type="molecule type" value="Genomic_DNA"/>
</dbReference>
<dbReference type="PANTHER" id="PTHR37947:SF1">
    <property type="entry name" value="BLL2462 PROTEIN"/>
    <property type="match status" value="1"/>
</dbReference>
<dbReference type="InterPro" id="IPR010768">
    <property type="entry name" value="GATase1-like"/>
</dbReference>
<dbReference type="Proteomes" id="UP000669239">
    <property type="component" value="Unassembled WGS sequence"/>
</dbReference>
<name>A0AAW5BXF4_9FIRM</name>
<dbReference type="SUPFAM" id="SSF52317">
    <property type="entry name" value="Class I glutamine amidotransferase-like"/>
    <property type="match status" value="1"/>
</dbReference>
<dbReference type="InterPro" id="IPR029062">
    <property type="entry name" value="Class_I_gatase-like"/>
</dbReference>
<evidence type="ECO:0000313" key="2">
    <source>
        <dbReference type="EMBL" id="MCG4748597.1"/>
    </source>
</evidence>
<feature type="domain" description="Putative glutamine amidotransferase" evidence="1">
    <location>
        <begin position="5"/>
        <end position="247"/>
    </location>
</feature>
<accession>A0AAW5BXF4</accession>
<dbReference type="CDD" id="cd03143">
    <property type="entry name" value="A4_beta-galactosidase_middle_domain"/>
    <property type="match status" value="1"/>
</dbReference>
<gene>
    <name evidence="3" type="ORF">G5B36_19300</name>
    <name evidence="2" type="ORF">L0N08_24595</name>
</gene>
<dbReference type="EMBL" id="JAKNGE010000040">
    <property type="protein sequence ID" value="MCG4748597.1"/>
    <property type="molecule type" value="Genomic_DNA"/>
</dbReference>
<reference evidence="3 4" key="1">
    <citation type="journal article" date="2020" name="Cell Host Microbe">
        <title>Functional and Genomic Variation between Human-Derived Isolates of Lachnospiraceae Reveals Inter- and Intra-Species Diversity.</title>
        <authorList>
            <person name="Sorbara M.T."/>
            <person name="Littmann E.R."/>
            <person name="Fontana E."/>
            <person name="Moody T.U."/>
            <person name="Kohout C.E."/>
            <person name="Gjonbalaj M."/>
            <person name="Eaton V."/>
            <person name="Seok R."/>
            <person name="Leiner I.M."/>
            <person name="Pamer E.G."/>
        </authorList>
    </citation>
    <scope>NUCLEOTIDE SEQUENCE [LARGE SCALE GENOMIC DNA]</scope>
    <source>
        <strain evidence="3 4">MSK.1.17</strain>
    </source>
</reference>
<dbReference type="Proteomes" id="UP001299608">
    <property type="component" value="Unassembled WGS sequence"/>
</dbReference>
<proteinExistence type="predicted"/>
<comment type="caution">
    <text evidence="2">The sequence shown here is derived from an EMBL/GenBank/DDBJ whole genome shotgun (WGS) entry which is preliminary data.</text>
</comment>
<evidence type="ECO:0000259" key="1">
    <source>
        <dbReference type="Pfam" id="PF07090"/>
    </source>
</evidence>
<keyword evidence="4" id="KW-1185">Reference proteome</keyword>
<sequence length="251" mass="28284">MDKIKVLFAGESWFFTTIETKGFDQFTIGGYETEIGRVREVMKDYAEITHIPAHLVLQEFPSTAEELKQYDVVIVSDVGANTFLLHPDTFFRSIPTPNRLQAIARYVEEGGAFGMMGGYMTFMGIEGKGKWHNTVIEELLPVTMMEGDDREEHPEGLVLEIDPQSHPLLAGMPEKWPPLLGYNKLAAKADADVVISWKGDPILALGTYGEGRSFAWASDCAPHWMPADFCGSDCNRMLWERVLNWVTKRSF</sequence>
<keyword evidence="2" id="KW-0315">Glutamine amidotransferase</keyword>
<dbReference type="Pfam" id="PF07090">
    <property type="entry name" value="GATase1_like"/>
    <property type="match status" value="1"/>
</dbReference>
<reference evidence="3" key="2">
    <citation type="submission" date="2020-02" db="EMBL/GenBank/DDBJ databases">
        <authorList>
            <person name="Littmann E."/>
            <person name="Sorbara M."/>
        </authorList>
    </citation>
    <scope>NUCLEOTIDE SEQUENCE</scope>
    <source>
        <strain evidence="3">MSK.1.17</strain>
    </source>
</reference>
<dbReference type="PANTHER" id="PTHR37947">
    <property type="entry name" value="BLL2462 PROTEIN"/>
    <property type="match status" value="1"/>
</dbReference>
<organism evidence="2 5">
    <name type="scientific">Enterocloster aldenensis</name>
    <dbReference type="NCBI Taxonomy" id="358742"/>
    <lineage>
        <taxon>Bacteria</taxon>
        <taxon>Bacillati</taxon>
        <taxon>Bacillota</taxon>
        <taxon>Clostridia</taxon>
        <taxon>Lachnospirales</taxon>
        <taxon>Lachnospiraceae</taxon>
        <taxon>Enterocloster</taxon>
    </lineage>
</organism>
<evidence type="ECO:0000313" key="5">
    <source>
        <dbReference type="Proteomes" id="UP001299608"/>
    </source>
</evidence>
<evidence type="ECO:0000313" key="4">
    <source>
        <dbReference type="Proteomes" id="UP000669239"/>
    </source>
</evidence>